<evidence type="ECO:0000256" key="7">
    <source>
        <dbReference type="ARBA" id="ARBA00023125"/>
    </source>
</evidence>
<evidence type="ECO:0000313" key="10">
    <source>
        <dbReference type="EMBL" id="GMS94052.1"/>
    </source>
</evidence>
<keyword evidence="3" id="KW-0808">Transferase</keyword>
<feature type="domain" description="DNA-directed DNA polymerase family B mitochondria/virus" evidence="9">
    <location>
        <begin position="7"/>
        <end position="172"/>
    </location>
</feature>
<keyword evidence="6" id="KW-0239">DNA-directed DNA polymerase</keyword>
<dbReference type="EMBL" id="BTSX01000004">
    <property type="protein sequence ID" value="GMS94052.1"/>
    <property type="molecule type" value="Genomic_DNA"/>
</dbReference>
<keyword evidence="11" id="KW-1185">Reference proteome</keyword>
<sequence>YLRLQPREPLAGGRTEQHRYKVVAQEGEKIYYLDVTSLYPSQMKVNEFPVGEPQVIDDFTPEEVTTVPFRGFIKGCILPPRKLRKPVLPYHCNKKLLFPLCGKCTEEENTGHCSHSDEDRALKGCCTDIEVKKAMQMGYSVKELYEVWNFPANQWKSDLYSEYITRFYKIKLCSSGWPEHCKTDEEKERFLKWHRDNMGTAYGRLKLYSLMEAVGERLIDTDTDSLIFICAKEEANPLEHLLTGYLGELTSECPTGRTIKSVMVNALKSYSIEYDDGSTDLKNKGTQQNEDTYELLTYYALESLVDSHLKGKPKTITLPQSTLSRSGFGSIVTLKFTKIVQHVNHKSAVEGTDYHTAVNVPFGYL</sequence>
<dbReference type="InterPro" id="IPR043502">
    <property type="entry name" value="DNA/RNA_pol_sf"/>
</dbReference>
<dbReference type="Pfam" id="PF03175">
    <property type="entry name" value="DNA_pol_B_2"/>
    <property type="match status" value="1"/>
</dbReference>
<dbReference type="PANTHER" id="PTHR33568:SF3">
    <property type="entry name" value="DNA-DIRECTED DNA POLYMERASE"/>
    <property type="match status" value="1"/>
</dbReference>
<comment type="caution">
    <text evidence="10">The sequence shown here is derived from an EMBL/GenBank/DDBJ whole genome shotgun (WGS) entry which is preliminary data.</text>
</comment>
<evidence type="ECO:0000256" key="1">
    <source>
        <dbReference type="ARBA" id="ARBA00005755"/>
    </source>
</evidence>
<evidence type="ECO:0000256" key="8">
    <source>
        <dbReference type="ARBA" id="ARBA00049244"/>
    </source>
</evidence>
<reference evidence="10" key="1">
    <citation type="submission" date="2023-10" db="EMBL/GenBank/DDBJ databases">
        <title>Genome assembly of Pristionchus species.</title>
        <authorList>
            <person name="Yoshida K."/>
            <person name="Sommer R.J."/>
        </authorList>
    </citation>
    <scope>NUCLEOTIDE SEQUENCE</scope>
    <source>
        <strain evidence="10">RS0144</strain>
    </source>
</reference>
<evidence type="ECO:0000313" key="11">
    <source>
        <dbReference type="Proteomes" id="UP001432027"/>
    </source>
</evidence>
<protein>
    <recommendedName>
        <fullName evidence="2">DNA-directed DNA polymerase</fullName>
        <ecNumber evidence="2">2.7.7.7</ecNumber>
    </recommendedName>
</protein>
<name>A0AAV5TIH6_9BILA</name>
<dbReference type="PANTHER" id="PTHR33568">
    <property type="entry name" value="DNA POLYMERASE"/>
    <property type="match status" value="1"/>
</dbReference>
<evidence type="ECO:0000256" key="5">
    <source>
        <dbReference type="ARBA" id="ARBA00022705"/>
    </source>
</evidence>
<dbReference type="GO" id="GO:0000166">
    <property type="term" value="F:nucleotide binding"/>
    <property type="evidence" value="ECO:0007669"/>
    <property type="project" value="InterPro"/>
</dbReference>
<proteinExistence type="inferred from homology"/>
<comment type="catalytic activity">
    <reaction evidence="8">
        <text>DNA(n) + a 2'-deoxyribonucleoside 5'-triphosphate = DNA(n+1) + diphosphate</text>
        <dbReference type="Rhea" id="RHEA:22508"/>
        <dbReference type="Rhea" id="RHEA-COMP:17339"/>
        <dbReference type="Rhea" id="RHEA-COMP:17340"/>
        <dbReference type="ChEBI" id="CHEBI:33019"/>
        <dbReference type="ChEBI" id="CHEBI:61560"/>
        <dbReference type="ChEBI" id="CHEBI:173112"/>
        <dbReference type="EC" id="2.7.7.7"/>
    </reaction>
</comment>
<dbReference type="GO" id="GO:0003677">
    <property type="term" value="F:DNA binding"/>
    <property type="evidence" value="ECO:0007669"/>
    <property type="project" value="UniProtKB-KW"/>
</dbReference>
<dbReference type="AlphaFoldDB" id="A0AAV5TIH6"/>
<dbReference type="InterPro" id="IPR004868">
    <property type="entry name" value="DNA-dir_DNA_pol_B_mt/vir"/>
</dbReference>
<feature type="non-terminal residue" evidence="10">
    <location>
        <position position="1"/>
    </location>
</feature>
<accession>A0AAV5TIH6</accession>
<dbReference type="Gene3D" id="3.90.1600.10">
    <property type="entry name" value="Palm domain of DNA polymerase"/>
    <property type="match status" value="2"/>
</dbReference>
<evidence type="ECO:0000256" key="6">
    <source>
        <dbReference type="ARBA" id="ARBA00022932"/>
    </source>
</evidence>
<dbReference type="GO" id="GO:0003887">
    <property type="term" value="F:DNA-directed DNA polymerase activity"/>
    <property type="evidence" value="ECO:0007669"/>
    <property type="project" value="UniProtKB-KW"/>
</dbReference>
<dbReference type="SUPFAM" id="SSF56672">
    <property type="entry name" value="DNA/RNA polymerases"/>
    <property type="match status" value="1"/>
</dbReference>
<evidence type="ECO:0000256" key="4">
    <source>
        <dbReference type="ARBA" id="ARBA00022695"/>
    </source>
</evidence>
<evidence type="ECO:0000256" key="3">
    <source>
        <dbReference type="ARBA" id="ARBA00022679"/>
    </source>
</evidence>
<evidence type="ECO:0000256" key="2">
    <source>
        <dbReference type="ARBA" id="ARBA00012417"/>
    </source>
</evidence>
<comment type="similarity">
    <text evidence="1">Belongs to the DNA polymerase type-B family.</text>
</comment>
<dbReference type="EC" id="2.7.7.7" evidence="2"/>
<organism evidence="10 11">
    <name type="scientific">Pristionchus entomophagus</name>
    <dbReference type="NCBI Taxonomy" id="358040"/>
    <lineage>
        <taxon>Eukaryota</taxon>
        <taxon>Metazoa</taxon>
        <taxon>Ecdysozoa</taxon>
        <taxon>Nematoda</taxon>
        <taxon>Chromadorea</taxon>
        <taxon>Rhabditida</taxon>
        <taxon>Rhabditina</taxon>
        <taxon>Diplogasteromorpha</taxon>
        <taxon>Diplogasteroidea</taxon>
        <taxon>Neodiplogasteridae</taxon>
        <taxon>Pristionchus</taxon>
    </lineage>
</organism>
<gene>
    <name evidence="10" type="ORF">PENTCL1PPCAC_16227</name>
</gene>
<keyword evidence="5" id="KW-0235">DNA replication</keyword>
<keyword evidence="7" id="KW-0238">DNA-binding</keyword>
<dbReference type="GO" id="GO:0006260">
    <property type="term" value="P:DNA replication"/>
    <property type="evidence" value="ECO:0007669"/>
    <property type="project" value="UniProtKB-KW"/>
</dbReference>
<keyword evidence="4" id="KW-0548">Nucleotidyltransferase</keyword>
<dbReference type="Proteomes" id="UP001432027">
    <property type="component" value="Unassembled WGS sequence"/>
</dbReference>
<dbReference type="InterPro" id="IPR023211">
    <property type="entry name" value="DNA_pol_palm_dom_sf"/>
</dbReference>
<evidence type="ECO:0000259" key="9">
    <source>
        <dbReference type="Pfam" id="PF03175"/>
    </source>
</evidence>